<accession>A0ABX6BZI4</accession>
<sequence length="365" mass="39222">MPSVIRVALDASALPPRPAGAGVYMKELAGALAARPGLELVAFAPRPLPGCRHLAVPGGSPARRFAWQLRSLGPAAIAARADLLHGLHFYTPRRLPIPRVATIHDLTFFRIPRRYSTARRWYYRAIAFTARFADRVIVPSSAVAADAVRYLGLPAERIRVIPEAPRAGLRAAEPARVAAFRASRGIEAPYLLCLGTAEPGKRAVDAVRALPIIRERRPDVLLALAGNPGPLLGPLRREAARLGVADAVRFLGYVPDGDLPALLTAAEALIFPSLFEGFGLPPLEAMACGTPVIAANAPAMSEVLDGAARLVPLRSPEAIAAEALRLLEDPAWRAELAHRSLQHAARFSWARTAELTEAVYRELVP</sequence>
<evidence type="ECO:0000256" key="1">
    <source>
        <dbReference type="ARBA" id="ARBA00022679"/>
    </source>
</evidence>
<keyword evidence="1" id="KW-0808">Transferase</keyword>
<evidence type="ECO:0000259" key="2">
    <source>
        <dbReference type="Pfam" id="PF00534"/>
    </source>
</evidence>
<dbReference type="PANTHER" id="PTHR46401">
    <property type="entry name" value="GLYCOSYLTRANSFERASE WBBK-RELATED"/>
    <property type="match status" value="1"/>
</dbReference>
<name>A0ABX6BZI4_9CHLR</name>
<dbReference type="InterPro" id="IPR028098">
    <property type="entry name" value="Glyco_trans_4-like_N"/>
</dbReference>
<protein>
    <submittedName>
        <fullName evidence="4">Glycosyltransferase family 4 protein</fullName>
    </submittedName>
</protein>
<dbReference type="RefSeq" id="WP_158066346.1">
    <property type="nucleotide sequence ID" value="NZ_CP042829.1"/>
</dbReference>
<keyword evidence="5" id="KW-1185">Reference proteome</keyword>
<dbReference type="CDD" id="cd03809">
    <property type="entry name" value="GT4_MtfB-like"/>
    <property type="match status" value="1"/>
</dbReference>
<proteinExistence type="predicted"/>
<organism evidence="4 5">
    <name type="scientific">Tepidiforma bonchosmolovskayae</name>
    <dbReference type="NCBI Taxonomy" id="2601677"/>
    <lineage>
        <taxon>Bacteria</taxon>
        <taxon>Bacillati</taxon>
        <taxon>Chloroflexota</taxon>
        <taxon>Tepidiformia</taxon>
        <taxon>Tepidiformales</taxon>
        <taxon>Tepidiformaceae</taxon>
        <taxon>Tepidiforma</taxon>
    </lineage>
</organism>
<dbReference type="EMBL" id="CP042829">
    <property type="protein sequence ID" value="QFG02417.1"/>
    <property type="molecule type" value="Genomic_DNA"/>
</dbReference>
<dbReference type="Proteomes" id="UP000326331">
    <property type="component" value="Chromosome"/>
</dbReference>
<dbReference type="SUPFAM" id="SSF53756">
    <property type="entry name" value="UDP-Glycosyltransferase/glycogen phosphorylase"/>
    <property type="match status" value="1"/>
</dbReference>
<reference evidence="4 5" key="1">
    <citation type="submission" date="2019-10" db="EMBL/GenBank/DDBJ databases">
        <title>Thermopilla bonchosmolovskayae gen. nov., sp. nov., a moderately thermophilic Chloroflexi bacterium from a Chukotka hot spring (Arctic, Russia), representing a novel classis Thermopillaia, which include previously uncultivated lineage OLB14.</title>
        <authorList>
            <person name="Kochetkova T.V."/>
            <person name="Zayulina K.S."/>
            <person name="Zhigarkov V.S."/>
            <person name="Minaev N.V."/>
            <person name="Novikov A."/>
            <person name="Toshchakov S.V."/>
            <person name="Elcheninov A.G."/>
            <person name="Kublanov I.V."/>
        </authorList>
    </citation>
    <scope>NUCLEOTIDE SEQUENCE [LARGE SCALE GENOMIC DNA]</scope>
    <source>
        <strain evidence="4 5">3753O</strain>
    </source>
</reference>
<feature type="domain" description="Glycosyl transferase family 1" evidence="2">
    <location>
        <begin position="187"/>
        <end position="337"/>
    </location>
</feature>
<dbReference type="Pfam" id="PF13439">
    <property type="entry name" value="Glyco_transf_4"/>
    <property type="match status" value="1"/>
</dbReference>
<gene>
    <name evidence="4" type="ORF">Tbon_03620</name>
</gene>
<dbReference type="InterPro" id="IPR001296">
    <property type="entry name" value="Glyco_trans_1"/>
</dbReference>
<dbReference type="PANTHER" id="PTHR46401:SF2">
    <property type="entry name" value="GLYCOSYLTRANSFERASE WBBK-RELATED"/>
    <property type="match status" value="1"/>
</dbReference>
<dbReference type="Pfam" id="PF00534">
    <property type="entry name" value="Glycos_transf_1"/>
    <property type="match status" value="1"/>
</dbReference>
<dbReference type="Gene3D" id="3.40.50.2000">
    <property type="entry name" value="Glycogen Phosphorylase B"/>
    <property type="match status" value="2"/>
</dbReference>
<feature type="domain" description="Glycosyltransferase subfamily 4-like N-terminal" evidence="3">
    <location>
        <begin position="20"/>
        <end position="162"/>
    </location>
</feature>
<evidence type="ECO:0000313" key="5">
    <source>
        <dbReference type="Proteomes" id="UP000326331"/>
    </source>
</evidence>
<evidence type="ECO:0000259" key="3">
    <source>
        <dbReference type="Pfam" id="PF13439"/>
    </source>
</evidence>
<evidence type="ECO:0000313" key="4">
    <source>
        <dbReference type="EMBL" id="QFG02417.1"/>
    </source>
</evidence>